<dbReference type="Proteomes" id="UP001597183">
    <property type="component" value="Unassembled WGS sequence"/>
</dbReference>
<gene>
    <name evidence="1" type="ORF">ACFQ5G_14650</name>
</gene>
<comment type="caution">
    <text evidence="1">The sequence shown here is derived from an EMBL/GenBank/DDBJ whole genome shotgun (WGS) entry which is preliminary data.</text>
</comment>
<evidence type="ECO:0000313" key="1">
    <source>
        <dbReference type="EMBL" id="MFD1366590.1"/>
    </source>
</evidence>
<sequence length="64" mass="6912">MNLRPILTVGPRRLPEDGWAPVWIDTGAGPGYVTLVPNHWLALSPADDGEGEGAIYRLQPCDEG</sequence>
<name>A0ABW4A8F1_9ACTN</name>
<keyword evidence="2" id="KW-1185">Reference proteome</keyword>
<reference evidence="2" key="1">
    <citation type="journal article" date="2019" name="Int. J. Syst. Evol. Microbiol.">
        <title>The Global Catalogue of Microorganisms (GCM) 10K type strain sequencing project: providing services to taxonomists for standard genome sequencing and annotation.</title>
        <authorList>
            <consortium name="The Broad Institute Genomics Platform"/>
            <consortium name="The Broad Institute Genome Sequencing Center for Infectious Disease"/>
            <person name="Wu L."/>
            <person name="Ma J."/>
        </authorList>
    </citation>
    <scope>NUCLEOTIDE SEQUENCE [LARGE SCALE GENOMIC DNA]</scope>
    <source>
        <strain evidence="2">CCM 7526</strain>
    </source>
</reference>
<proteinExistence type="predicted"/>
<evidence type="ECO:0000313" key="2">
    <source>
        <dbReference type="Proteomes" id="UP001597183"/>
    </source>
</evidence>
<protein>
    <submittedName>
        <fullName evidence="1">Uncharacterized protein</fullName>
    </submittedName>
</protein>
<organism evidence="1 2">
    <name type="scientific">Actinoplanes sichuanensis</name>
    <dbReference type="NCBI Taxonomy" id="512349"/>
    <lineage>
        <taxon>Bacteria</taxon>
        <taxon>Bacillati</taxon>
        <taxon>Actinomycetota</taxon>
        <taxon>Actinomycetes</taxon>
        <taxon>Micromonosporales</taxon>
        <taxon>Micromonosporaceae</taxon>
        <taxon>Actinoplanes</taxon>
    </lineage>
</organism>
<accession>A0ABW4A8F1</accession>
<dbReference type="EMBL" id="JBHTMK010000018">
    <property type="protein sequence ID" value="MFD1366590.1"/>
    <property type="molecule type" value="Genomic_DNA"/>
</dbReference>